<dbReference type="EMBL" id="RCHC01000008">
    <property type="protein sequence ID" value="RLL21808.1"/>
    <property type="molecule type" value="Genomic_DNA"/>
</dbReference>
<sequence length="268" mass="31212">MKEIGARLKKLTLSSKTPEELAEFYAQAYKLDLLKLDNQFICQKEQVILEFIPGESGQLSCIDYIFNNYSDFENYRLYLKEKIEINNISDNEFTITNPLGHNIGFSFNEHERFNPNESPRLQHFGIRAVDIDSLSEFYEHTLRFTISDRVYNEQQELTAIFIRTDQEHHSFAIFKSPINRFDHFSCEVRDWAEMKTWADHMAQNSIELAWGIGRHGPGNDTFFMIKDSDGNMGEISAELEQCSSGRPVGIWKHHPLTLNQWGVAIMRC</sequence>
<dbReference type="Pfam" id="PF00903">
    <property type="entry name" value="Glyoxalase"/>
    <property type="match status" value="1"/>
</dbReference>
<protein>
    <recommendedName>
        <fullName evidence="1">VOC domain-containing protein</fullName>
    </recommendedName>
</protein>
<name>A0ABX9TXA6_9GAMM</name>
<evidence type="ECO:0000313" key="2">
    <source>
        <dbReference type="EMBL" id="RLL21808.1"/>
    </source>
</evidence>
<accession>A0ABX9TXA6</accession>
<dbReference type="Proteomes" id="UP000280271">
    <property type="component" value="Unassembled WGS sequence"/>
</dbReference>
<dbReference type="Gene3D" id="3.10.180.10">
    <property type="entry name" value="2,3-Dihydroxybiphenyl 1,2-Dioxygenase, domain 1"/>
    <property type="match status" value="1"/>
</dbReference>
<evidence type="ECO:0000259" key="1">
    <source>
        <dbReference type="PROSITE" id="PS51819"/>
    </source>
</evidence>
<dbReference type="InterPro" id="IPR029068">
    <property type="entry name" value="Glyas_Bleomycin-R_OHBP_Dase"/>
</dbReference>
<reference evidence="2 3" key="1">
    <citation type="submission" date="2018-09" db="EMBL/GenBank/DDBJ databases">
        <title>The draft genome of Acinetobacter sp. strains.</title>
        <authorList>
            <person name="Qin J."/>
            <person name="Feng Y."/>
            <person name="Zong Z."/>
        </authorList>
    </citation>
    <scope>NUCLEOTIDE SEQUENCE [LARGE SCALE GENOMIC DNA]</scope>
    <source>
        <strain evidence="2 3">WCHAc060005</strain>
    </source>
</reference>
<evidence type="ECO:0000313" key="3">
    <source>
        <dbReference type="Proteomes" id="UP000280271"/>
    </source>
</evidence>
<gene>
    <name evidence="2" type="ORF">D9K81_08935</name>
</gene>
<dbReference type="RefSeq" id="WP_121523217.1">
    <property type="nucleotide sequence ID" value="NZ_RCHC01000008.1"/>
</dbReference>
<dbReference type="PROSITE" id="PS51819">
    <property type="entry name" value="VOC"/>
    <property type="match status" value="1"/>
</dbReference>
<dbReference type="InterPro" id="IPR037523">
    <property type="entry name" value="VOC_core"/>
</dbReference>
<dbReference type="InterPro" id="IPR004360">
    <property type="entry name" value="Glyas_Fos-R_dOase_dom"/>
</dbReference>
<keyword evidence="3" id="KW-1185">Reference proteome</keyword>
<organism evidence="2 3">
    <name type="scientific">Acinetobacter chengduensis</name>
    <dbReference type="NCBI Taxonomy" id="2420890"/>
    <lineage>
        <taxon>Bacteria</taxon>
        <taxon>Pseudomonadati</taxon>
        <taxon>Pseudomonadota</taxon>
        <taxon>Gammaproteobacteria</taxon>
        <taxon>Moraxellales</taxon>
        <taxon>Moraxellaceae</taxon>
        <taxon>Acinetobacter</taxon>
    </lineage>
</organism>
<dbReference type="SUPFAM" id="SSF54593">
    <property type="entry name" value="Glyoxalase/Bleomycin resistance protein/Dihydroxybiphenyl dioxygenase"/>
    <property type="match status" value="1"/>
</dbReference>
<proteinExistence type="predicted"/>
<comment type="caution">
    <text evidence="2">The sequence shown here is derived from an EMBL/GenBank/DDBJ whole genome shotgun (WGS) entry which is preliminary data.</text>
</comment>
<feature type="domain" description="VOC" evidence="1">
    <location>
        <begin position="120"/>
        <end position="238"/>
    </location>
</feature>